<keyword evidence="2" id="KW-1185">Reference proteome</keyword>
<dbReference type="AlphaFoldDB" id="A0A284S762"/>
<proteinExistence type="predicted"/>
<reference evidence="2" key="1">
    <citation type="journal article" date="2017" name="Nat. Ecol. Evol.">
        <title>Genome expansion and lineage-specific genetic innovations in the forest pathogenic fungi Armillaria.</title>
        <authorList>
            <person name="Sipos G."/>
            <person name="Prasanna A.N."/>
            <person name="Walter M.C."/>
            <person name="O'Connor E."/>
            <person name="Balint B."/>
            <person name="Krizsan K."/>
            <person name="Kiss B."/>
            <person name="Hess J."/>
            <person name="Varga T."/>
            <person name="Slot J."/>
            <person name="Riley R."/>
            <person name="Boka B."/>
            <person name="Rigling D."/>
            <person name="Barry K."/>
            <person name="Lee J."/>
            <person name="Mihaltcheva S."/>
            <person name="LaButti K."/>
            <person name="Lipzen A."/>
            <person name="Waldron R."/>
            <person name="Moloney N.M."/>
            <person name="Sperisen C."/>
            <person name="Kredics L."/>
            <person name="Vagvoelgyi C."/>
            <person name="Patrignani A."/>
            <person name="Fitzpatrick D."/>
            <person name="Nagy I."/>
            <person name="Doyle S."/>
            <person name="Anderson J.B."/>
            <person name="Grigoriev I.V."/>
            <person name="Gueldener U."/>
            <person name="Muensterkoetter M."/>
            <person name="Nagy L.G."/>
        </authorList>
    </citation>
    <scope>NUCLEOTIDE SEQUENCE [LARGE SCALE GENOMIC DNA]</scope>
    <source>
        <strain evidence="2">C18/9</strain>
    </source>
</reference>
<dbReference type="EMBL" id="FUEG01000038">
    <property type="protein sequence ID" value="SJL16806.1"/>
    <property type="molecule type" value="Genomic_DNA"/>
</dbReference>
<name>A0A284S762_ARMOS</name>
<protein>
    <submittedName>
        <fullName evidence="1">Uncharacterized protein</fullName>
    </submittedName>
</protein>
<evidence type="ECO:0000313" key="1">
    <source>
        <dbReference type="EMBL" id="SJL16806.1"/>
    </source>
</evidence>
<organism evidence="1 2">
    <name type="scientific">Armillaria ostoyae</name>
    <name type="common">Armillaria root rot fungus</name>
    <dbReference type="NCBI Taxonomy" id="47428"/>
    <lineage>
        <taxon>Eukaryota</taxon>
        <taxon>Fungi</taxon>
        <taxon>Dikarya</taxon>
        <taxon>Basidiomycota</taxon>
        <taxon>Agaricomycotina</taxon>
        <taxon>Agaricomycetes</taxon>
        <taxon>Agaricomycetidae</taxon>
        <taxon>Agaricales</taxon>
        <taxon>Marasmiineae</taxon>
        <taxon>Physalacriaceae</taxon>
        <taxon>Armillaria</taxon>
    </lineage>
</organism>
<sequence>MSSQSNSSIKYSTRQNLAPSAATPLSFFLTWRYQVFLPFSARQMDWLQWVLPNFEREVLEDTVDTWLHENTDSMYCDAEEYDDIRDQKVVYLSCSIRGIYVLTCPKAILQIFTMYLELKWHTEGGLPESLGTTGTCEKIVGLHMTINAMTDAT</sequence>
<evidence type="ECO:0000313" key="2">
    <source>
        <dbReference type="Proteomes" id="UP000219338"/>
    </source>
</evidence>
<dbReference type="Proteomes" id="UP000219338">
    <property type="component" value="Unassembled WGS sequence"/>
</dbReference>
<accession>A0A284S762</accession>
<gene>
    <name evidence="1" type="ORF">ARMOST_20335</name>
</gene>